<dbReference type="RefSeq" id="WP_069441930.1">
    <property type="nucleotide sequence ID" value="NZ_LPWF01000026.1"/>
</dbReference>
<sequence>MLDSNLDVLIDALHPRNVAVISGHLFRGSELDAAAQDATESKIREAAEKLFAAHNVGFVYGALASGSDIILAETALKMGAEFEAVLPFNTERFVDMSVKIGDPPGEPGKWEKRFRAILDGMHGPCSLTIMDTQDPAERDVDGYFFYGFRYAAGCALQRAAMLQTACGLIVVSDNTEPDTVAGANRVFADCAGPAGPSTSFPIRTSGPRAPSAAGAKLRSGPWCFCGTAPPAPRRAALRSTSCSRS</sequence>
<reference evidence="1 2" key="1">
    <citation type="journal article" date="2016" name="Environ. Microbiol.">
        <title>New Methyloceanibacter diversity from North Sea sediments includes methanotroph containing solely the soluble methane monooxygenase.</title>
        <authorList>
            <person name="Vekeman B."/>
            <person name="Kerckhof F.M."/>
            <person name="Cremers G."/>
            <person name="de Vos P."/>
            <person name="Vandamme P."/>
            <person name="Boon N."/>
            <person name="Op den Camp H.J."/>
            <person name="Heylen K."/>
        </authorList>
    </citation>
    <scope>NUCLEOTIDE SEQUENCE [LARGE SCALE GENOMIC DNA]</scope>
    <source>
        <strain evidence="1 2">R-67175</strain>
    </source>
</reference>
<dbReference type="Proteomes" id="UP000094472">
    <property type="component" value="Unassembled WGS sequence"/>
</dbReference>
<proteinExistence type="predicted"/>
<dbReference type="OrthoDB" id="2974768at2"/>
<comment type="caution">
    <text evidence="1">The sequence shown here is derived from an EMBL/GenBank/DDBJ whole genome shotgun (WGS) entry which is preliminary data.</text>
</comment>
<dbReference type="AlphaFoldDB" id="A0A1E3VV02"/>
<evidence type="ECO:0000313" key="1">
    <source>
        <dbReference type="EMBL" id="ODR97378.1"/>
    </source>
</evidence>
<name>A0A1E3VV02_9HYPH</name>
<dbReference type="EMBL" id="LPWF01000026">
    <property type="protein sequence ID" value="ODR97378.1"/>
    <property type="molecule type" value="Genomic_DNA"/>
</dbReference>
<evidence type="ECO:0000313" key="2">
    <source>
        <dbReference type="Proteomes" id="UP000094472"/>
    </source>
</evidence>
<accession>A0A1E3VV02</accession>
<dbReference type="STRING" id="1774969.AUC69_12240"/>
<keyword evidence="2" id="KW-1185">Reference proteome</keyword>
<protein>
    <submittedName>
        <fullName evidence="1">Uncharacterized protein</fullName>
    </submittedName>
</protein>
<gene>
    <name evidence="1" type="ORF">AUC69_12240</name>
</gene>
<organism evidence="1 2">
    <name type="scientific">Methyloceanibacter superfactus</name>
    <dbReference type="NCBI Taxonomy" id="1774969"/>
    <lineage>
        <taxon>Bacteria</taxon>
        <taxon>Pseudomonadati</taxon>
        <taxon>Pseudomonadota</taxon>
        <taxon>Alphaproteobacteria</taxon>
        <taxon>Hyphomicrobiales</taxon>
        <taxon>Hyphomicrobiaceae</taxon>
        <taxon>Methyloceanibacter</taxon>
    </lineage>
</organism>